<name>A0A3E3AE25_9FIRM</name>
<dbReference type="SMART" id="SM00382">
    <property type="entry name" value="AAA"/>
    <property type="match status" value="1"/>
</dbReference>
<organism evidence="3 4">
    <name type="scientific">Thomasclavelia ramosa</name>
    <dbReference type="NCBI Taxonomy" id="1547"/>
    <lineage>
        <taxon>Bacteria</taxon>
        <taxon>Bacillati</taxon>
        <taxon>Bacillota</taxon>
        <taxon>Erysipelotrichia</taxon>
        <taxon>Erysipelotrichales</taxon>
        <taxon>Coprobacillaceae</taxon>
        <taxon>Thomasclavelia</taxon>
    </lineage>
</organism>
<dbReference type="EMBL" id="QUSL01000031">
    <property type="protein sequence ID" value="RGD80314.1"/>
    <property type="molecule type" value="Genomic_DNA"/>
</dbReference>
<dbReference type="InterPro" id="IPR003593">
    <property type="entry name" value="AAA+_ATPase"/>
</dbReference>
<dbReference type="Proteomes" id="UP000261032">
    <property type="component" value="Unassembled WGS sequence"/>
</dbReference>
<dbReference type="NCBIfam" id="TIGR01420">
    <property type="entry name" value="pilT_fam"/>
    <property type="match status" value="1"/>
</dbReference>
<evidence type="ECO:0000259" key="2">
    <source>
        <dbReference type="SMART" id="SM00382"/>
    </source>
</evidence>
<comment type="similarity">
    <text evidence="1">Belongs to the GSP E family.</text>
</comment>
<dbReference type="AlphaFoldDB" id="A0A3E3AE25"/>
<dbReference type="InterPro" id="IPR006321">
    <property type="entry name" value="PilT/PilU"/>
</dbReference>
<evidence type="ECO:0000313" key="4">
    <source>
        <dbReference type="Proteomes" id="UP000261032"/>
    </source>
</evidence>
<reference evidence="3 4" key="1">
    <citation type="submission" date="2018-08" db="EMBL/GenBank/DDBJ databases">
        <title>A genome reference for cultivated species of the human gut microbiota.</title>
        <authorList>
            <person name="Zou Y."/>
            <person name="Xue W."/>
            <person name="Luo G."/>
        </authorList>
    </citation>
    <scope>NUCLEOTIDE SEQUENCE [LARGE SCALE GENOMIC DNA]</scope>
    <source>
        <strain evidence="3 4">OM06-4</strain>
    </source>
</reference>
<evidence type="ECO:0000313" key="3">
    <source>
        <dbReference type="EMBL" id="RGD80314.1"/>
    </source>
</evidence>
<accession>A0A3E3AE25</accession>
<feature type="domain" description="AAA+ ATPase" evidence="2">
    <location>
        <begin position="125"/>
        <end position="259"/>
    </location>
</feature>
<evidence type="ECO:0000256" key="1">
    <source>
        <dbReference type="ARBA" id="ARBA00006611"/>
    </source>
</evidence>
<dbReference type="PANTHER" id="PTHR30486:SF16">
    <property type="entry name" value="TWITCHING MOTILITY PROTEIN PILT"/>
    <property type="match status" value="1"/>
</dbReference>
<protein>
    <submittedName>
        <fullName evidence="3">Type IV pilus twitching motility protein PilT</fullName>
    </submittedName>
</protein>
<dbReference type="GO" id="GO:0016887">
    <property type="term" value="F:ATP hydrolysis activity"/>
    <property type="evidence" value="ECO:0007669"/>
    <property type="project" value="InterPro"/>
</dbReference>
<dbReference type="InterPro" id="IPR050921">
    <property type="entry name" value="T4SS_GSP_E_ATPase"/>
</dbReference>
<dbReference type="Gene3D" id="3.40.50.300">
    <property type="entry name" value="P-loop containing nucleotide triphosphate hydrolases"/>
    <property type="match status" value="1"/>
</dbReference>
<sequence>MEIKKLLEEVVTKGASDIFIVAGSPCAIKIDGRISKYSDERLTPHDTERMIRDIYEIANNAGIEEFMRSGDDDFSFSIPNVGRFRVNAYRQRNSCAAVLRVVSFQLPDPEVMHIPKVITDLANQKKGMVLVTGPAGSGKSTTLACIIDQINRNRNTHIITIEDPIEYLHSHDKSIVSQREVYHDTHDYVSALRAALREAPEVILVGEMRDLETIDIAVTAAETGHLVFSSLHTVGAANTIDRMIDVFPPSQQQQIRVQLAMVLNAVISQQLVPGIDGKMIPVFEIMICNQAIRTLIRDGKTHQIDNAISTNRQIGMVTMDDAIVDLYKQNKITKETAVMYASNPNLIERKF</sequence>
<gene>
    <name evidence="3" type="ORF">DXB93_15165</name>
</gene>
<dbReference type="CDD" id="cd01131">
    <property type="entry name" value="PilT"/>
    <property type="match status" value="1"/>
</dbReference>
<dbReference type="SUPFAM" id="SSF52540">
    <property type="entry name" value="P-loop containing nucleoside triphosphate hydrolases"/>
    <property type="match status" value="1"/>
</dbReference>
<proteinExistence type="inferred from homology"/>
<dbReference type="GO" id="GO:0005524">
    <property type="term" value="F:ATP binding"/>
    <property type="evidence" value="ECO:0007669"/>
    <property type="project" value="InterPro"/>
</dbReference>
<dbReference type="Pfam" id="PF00437">
    <property type="entry name" value="T2SSE"/>
    <property type="match status" value="1"/>
</dbReference>
<dbReference type="PANTHER" id="PTHR30486">
    <property type="entry name" value="TWITCHING MOTILITY PROTEIN PILT"/>
    <property type="match status" value="1"/>
</dbReference>
<dbReference type="InterPro" id="IPR001482">
    <property type="entry name" value="T2SS/T4SS_dom"/>
</dbReference>
<dbReference type="RefSeq" id="WP_003536378.1">
    <property type="nucleotide sequence ID" value="NZ_AP031443.1"/>
</dbReference>
<comment type="caution">
    <text evidence="3">The sequence shown here is derived from an EMBL/GenBank/DDBJ whole genome shotgun (WGS) entry which is preliminary data.</text>
</comment>
<dbReference type="GeneID" id="64195146"/>
<dbReference type="InterPro" id="IPR027417">
    <property type="entry name" value="P-loop_NTPase"/>
</dbReference>
<dbReference type="Gene3D" id="3.30.450.90">
    <property type="match status" value="1"/>
</dbReference>